<dbReference type="InterPro" id="IPR020846">
    <property type="entry name" value="MFS_dom"/>
</dbReference>
<comment type="subcellular location">
    <subcellularLocation>
        <location evidence="1">Endomembrane system</location>
        <topology evidence="1">Multi-pass membrane protein</topology>
    </subcellularLocation>
</comment>
<dbReference type="PANTHER" id="PTHR43826:SF8">
    <property type="entry name" value="MAJOR FACILITATOR SUPERFAMILY (MFS) PROFILE DOMAIN-CONTAINING PROTEIN"/>
    <property type="match status" value="1"/>
</dbReference>
<dbReference type="Gene3D" id="1.20.1250.20">
    <property type="entry name" value="MFS general substrate transporter like domains"/>
    <property type="match status" value="2"/>
</dbReference>
<feature type="transmembrane region" description="Helical" evidence="5">
    <location>
        <begin position="256"/>
        <end position="276"/>
    </location>
</feature>
<reference evidence="7 8" key="1">
    <citation type="submission" date="2015-10" db="EMBL/GenBank/DDBJ databases">
        <title>Metagenome-Assembled Genomes uncover a global brackish microbiome.</title>
        <authorList>
            <person name="Hugerth L.W."/>
            <person name="Larsson J."/>
            <person name="Alneberg J."/>
            <person name="Lindh M.V."/>
            <person name="Legrand C."/>
            <person name="Pinhassi J."/>
            <person name="Andersson A.F."/>
        </authorList>
    </citation>
    <scope>NUCLEOTIDE SEQUENCE [LARGE SCALE GENOMIC DNA]</scope>
    <source>
        <strain evidence="7">BACL3 MAG-120924-bin41</strain>
    </source>
</reference>
<feature type="transmembrane region" description="Helical" evidence="5">
    <location>
        <begin position="201"/>
        <end position="218"/>
    </location>
</feature>
<feature type="non-terminal residue" evidence="7">
    <location>
        <position position="1"/>
    </location>
</feature>
<proteinExistence type="predicted"/>
<dbReference type="PANTHER" id="PTHR43826">
    <property type="entry name" value="GLUCOSE-6-PHOSPHATE EXCHANGER SLC37A4"/>
    <property type="match status" value="1"/>
</dbReference>
<dbReference type="PIRSF" id="PIRSF002808">
    <property type="entry name" value="Hexose_phosphate_transp"/>
    <property type="match status" value="1"/>
</dbReference>
<dbReference type="Proteomes" id="UP000052138">
    <property type="component" value="Unassembled WGS sequence"/>
</dbReference>
<dbReference type="GO" id="GO:0012505">
    <property type="term" value="C:endomembrane system"/>
    <property type="evidence" value="ECO:0007669"/>
    <property type="project" value="UniProtKB-SubCell"/>
</dbReference>
<name>A0A0R2WYV6_9GAMM</name>
<evidence type="ECO:0000313" key="7">
    <source>
        <dbReference type="EMBL" id="KRP29062.1"/>
    </source>
</evidence>
<evidence type="ECO:0000259" key="6">
    <source>
        <dbReference type="PROSITE" id="PS50850"/>
    </source>
</evidence>
<sequence length="356" mass="37669">QGRRIFLVGMAGAVFWNLIFALSGTLTAFIVVWCCCRYFLSMGWGGLAKTIGSWYSSDKNGRVMGAISVSFQFGGAIAALFAGFLVSMGVSWQGVFVYPAIALSVIGVWAFFASKGTPSDVVPGAIAVEGESAKKQLADYGDDESPAVMTILKTLIKMPIYRQLLVFSFLTTLLRSVFLIWTPKFLFDIGQGASAAILKSAVFPLLGVAGTLFIGWYTDHYARNGDRARMMWIMLAVLVLCTFSISVLSAAENPNYNLIIFFLGGSGFFLLGPYSMSSGALTLDIAGAKGAGSCTGIIDGMGYIGGAIAAFAAGAMSDSLGWSQVFVVLTGFAAISALSAYGMSRGFQKLAKNSEA</sequence>
<feature type="transmembrane region" description="Helical" evidence="5">
    <location>
        <begin position="14"/>
        <end position="40"/>
    </location>
</feature>
<dbReference type="GO" id="GO:0016020">
    <property type="term" value="C:membrane"/>
    <property type="evidence" value="ECO:0007669"/>
    <property type="project" value="InterPro"/>
</dbReference>
<feature type="domain" description="Major facilitator superfamily (MFS) profile" evidence="6">
    <location>
        <begin position="1"/>
        <end position="348"/>
    </location>
</feature>
<organism evidence="7 8">
    <name type="scientific">OM182 bacterium BACL3 MAG-120924-bin41</name>
    <dbReference type="NCBI Taxonomy" id="1655632"/>
    <lineage>
        <taxon>Bacteria</taxon>
        <taxon>Pseudomonadati</taxon>
        <taxon>Pseudomonadota</taxon>
        <taxon>Gammaproteobacteria</taxon>
        <taxon>OMG group</taxon>
        <taxon>OM182 clade</taxon>
    </lineage>
</organism>
<evidence type="ECO:0000256" key="3">
    <source>
        <dbReference type="ARBA" id="ARBA00022989"/>
    </source>
</evidence>
<dbReference type="InterPro" id="IPR000849">
    <property type="entry name" value="Sugar_P_transporter"/>
</dbReference>
<dbReference type="InterPro" id="IPR051337">
    <property type="entry name" value="OPA_Antiporter"/>
</dbReference>
<dbReference type="SUPFAM" id="SSF103473">
    <property type="entry name" value="MFS general substrate transporter"/>
    <property type="match status" value="1"/>
</dbReference>
<feature type="transmembrane region" description="Helical" evidence="5">
    <location>
        <begin position="164"/>
        <end position="181"/>
    </location>
</feature>
<dbReference type="GO" id="GO:0035435">
    <property type="term" value="P:phosphate ion transmembrane transport"/>
    <property type="evidence" value="ECO:0007669"/>
    <property type="project" value="TreeGrafter"/>
</dbReference>
<comment type="caution">
    <text evidence="7">The sequence shown here is derived from an EMBL/GenBank/DDBJ whole genome shotgun (WGS) entry which is preliminary data.</text>
</comment>
<keyword evidence="4 5" id="KW-0472">Membrane</keyword>
<keyword evidence="2 5" id="KW-0812">Transmembrane</keyword>
<dbReference type="Pfam" id="PF07690">
    <property type="entry name" value="MFS_1"/>
    <property type="match status" value="1"/>
</dbReference>
<dbReference type="AlphaFoldDB" id="A0A0R2WYV6"/>
<evidence type="ECO:0000256" key="2">
    <source>
        <dbReference type="ARBA" id="ARBA00022692"/>
    </source>
</evidence>
<keyword evidence="3 5" id="KW-1133">Transmembrane helix</keyword>
<dbReference type="InterPro" id="IPR036259">
    <property type="entry name" value="MFS_trans_sf"/>
</dbReference>
<feature type="transmembrane region" description="Helical" evidence="5">
    <location>
        <begin position="230"/>
        <end position="250"/>
    </location>
</feature>
<dbReference type="GO" id="GO:0061513">
    <property type="term" value="F:glucose 6-phosphate:phosphate antiporter activity"/>
    <property type="evidence" value="ECO:0007669"/>
    <property type="project" value="TreeGrafter"/>
</dbReference>
<evidence type="ECO:0000256" key="1">
    <source>
        <dbReference type="ARBA" id="ARBA00004127"/>
    </source>
</evidence>
<dbReference type="PROSITE" id="PS50850">
    <property type="entry name" value="MFS"/>
    <property type="match status" value="1"/>
</dbReference>
<feature type="transmembrane region" description="Helical" evidence="5">
    <location>
        <begin position="322"/>
        <end position="343"/>
    </location>
</feature>
<feature type="transmembrane region" description="Helical" evidence="5">
    <location>
        <begin position="92"/>
        <end position="112"/>
    </location>
</feature>
<protein>
    <recommendedName>
        <fullName evidence="6">Major facilitator superfamily (MFS) profile domain-containing protein</fullName>
    </recommendedName>
</protein>
<evidence type="ECO:0000256" key="4">
    <source>
        <dbReference type="ARBA" id="ARBA00023136"/>
    </source>
</evidence>
<evidence type="ECO:0000256" key="5">
    <source>
        <dbReference type="SAM" id="Phobius"/>
    </source>
</evidence>
<feature type="transmembrane region" description="Helical" evidence="5">
    <location>
        <begin position="61"/>
        <end position="86"/>
    </location>
</feature>
<gene>
    <name evidence="7" type="ORF">ABS30_04215</name>
</gene>
<dbReference type="EMBL" id="LIDJ01000092">
    <property type="protein sequence ID" value="KRP29062.1"/>
    <property type="molecule type" value="Genomic_DNA"/>
</dbReference>
<accession>A0A0R2WYV6</accession>
<evidence type="ECO:0000313" key="8">
    <source>
        <dbReference type="Proteomes" id="UP000052138"/>
    </source>
</evidence>
<dbReference type="InterPro" id="IPR011701">
    <property type="entry name" value="MFS"/>
</dbReference>